<reference evidence="1" key="1">
    <citation type="submission" date="2021-05" db="EMBL/GenBank/DDBJ databases">
        <authorList>
            <person name="Alioto T."/>
            <person name="Alioto T."/>
            <person name="Gomez Garrido J."/>
        </authorList>
    </citation>
    <scope>NUCLEOTIDE SEQUENCE</scope>
</reference>
<dbReference type="AlphaFoldDB" id="A0A8D8X363"/>
<proteinExistence type="predicted"/>
<evidence type="ECO:0000313" key="1">
    <source>
        <dbReference type="EMBL" id="CAG6682243.1"/>
    </source>
</evidence>
<sequence>MYFLLLLPSLFSLSDPLFLSLDLRTLFLLLSLSLPLLFRLPSHPFFPLSYPIRASSLHSFSSISPLINPLLFYLLSLSLFQFPTSPFRSLFSPSFLLLSFYGS</sequence>
<accession>A0A8D8X363</accession>
<name>A0A8D8X363_9HEMI</name>
<organism evidence="1">
    <name type="scientific">Cacopsylla melanoneura</name>
    <dbReference type="NCBI Taxonomy" id="428564"/>
    <lineage>
        <taxon>Eukaryota</taxon>
        <taxon>Metazoa</taxon>
        <taxon>Ecdysozoa</taxon>
        <taxon>Arthropoda</taxon>
        <taxon>Hexapoda</taxon>
        <taxon>Insecta</taxon>
        <taxon>Pterygota</taxon>
        <taxon>Neoptera</taxon>
        <taxon>Paraneoptera</taxon>
        <taxon>Hemiptera</taxon>
        <taxon>Sternorrhyncha</taxon>
        <taxon>Psylloidea</taxon>
        <taxon>Psyllidae</taxon>
        <taxon>Psyllinae</taxon>
        <taxon>Cacopsylla</taxon>
    </lineage>
</organism>
<protein>
    <submittedName>
        <fullName evidence="1">Uncharacterized protein</fullName>
    </submittedName>
</protein>
<dbReference type="EMBL" id="HBUF01258469">
    <property type="protein sequence ID" value="CAG6682243.1"/>
    <property type="molecule type" value="Transcribed_RNA"/>
</dbReference>